<evidence type="ECO:0000313" key="3">
    <source>
        <dbReference type="Proteomes" id="UP000826195"/>
    </source>
</evidence>
<evidence type="ECO:0008006" key="4">
    <source>
        <dbReference type="Google" id="ProtNLM"/>
    </source>
</evidence>
<dbReference type="InterPro" id="IPR036875">
    <property type="entry name" value="Znf_CCHC_sf"/>
</dbReference>
<dbReference type="Gene3D" id="4.10.60.10">
    <property type="entry name" value="Zinc finger, CCHC-type"/>
    <property type="match status" value="1"/>
</dbReference>
<dbReference type="GO" id="GO:0003676">
    <property type="term" value="F:nucleic acid binding"/>
    <property type="evidence" value="ECO:0007669"/>
    <property type="project" value="InterPro"/>
</dbReference>
<evidence type="ECO:0000313" key="2">
    <source>
        <dbReference type="EMBL" id="KAH0559016.1"/>
    </source>
</evidence>
<comment type="caution">
    <text evidence="2">The sequence shown here is derived from an EMBL/GenBank/DDBJ whole genome shotgun (WGS) entry which is preliminary data.</text>
</comment>
<keyword evidence="3" id="KW-1185">Reference proteome</keyword>
<feature type="coiled-coil region" evidence="1">
    <location>
        <begin position="57"/>
        <end position="104"/>
    </location>
</feature>
<dbReference type="EMBL" id="JAHXZJ010000399">
    <property type="protein sequence ID" value="KAH0559016.1"/>
    <property type="molecule type" value="Genomic_DNA"/>
</dbReference>
<organism evidence="2 3">
    <name type="scientific">Cotesia glomerata</name>
    <name type="common">Lepidopteran parasitic wasp</name>
    <name type="synonym">Apanteles glomeratus</name>
    <dbReference type="NCBI Taxonomy" id="32391"/>
    <lineage>
        <taxon>Eukaryota</taxon>
        <taxon>Metazoa</taxon>
        <taxon>Ecdysozoa</taxon>
        <taxon>Arthropoda</taxon>
        <taxon>Hexapoda</taxon>
        <taxon>Insecta</taxon>
        <taxon>Pterygota</taxon>
        <taxon>Neoptera</taxon>
        <taxon>Endopterygota</taxon>
        <taxon>Hymenoptera</taxon>
        <taxon>Apocrita</taxon>
        <taxon>Ichneumonoidea</taxon>
        <taxon>Braconidae</taxon>
        <taxon>Microgastrinae</taxon>
        <taxon>Cotesia</taxon>
    </lineage>
</organism>
<dbReference type="Proteomes" id="UP000826195">
    <property type="component" value="Unassembled WGS sequence"/>
</dbReference>
<dbReference type="AlphaFoldDB" id="A0AAV7IYW5"/>
<accession>A0AAV7IYW5</accession>
<dbReference type="GO" id="GO:0008270">
    <property type="term" value="F:zinc ion binding"/>
    <property type="evidence" value="ECO:0007669"/>
    <property type="project" value="InterPro"/>
</dbReference>
<reference evidence="2 3" key="1">
    <citation type="journal article" date="2021" name="J. Hered.">
        <title>A chromosome-level genome assembly of the parasitoid wasp, Cotesia glomerata (Hymenoptera: Braconidae).</title>
        <authorList>
            <person name="Pinto B.J."/>
            <person name="Weis J.J."/>
            <person name="Gamble T."/>
            <person name="Ode P.J."/>
            <person name="Paul R."/>
            <person name="Zaspel J.M."/>
        </authorList>
    </citation>
    <scope>NUCLEOTIDE SEQUENCE [LARGE SCALE GENOMIC DNA]</scope>
    <source>
        <strain evidence="2">CgM1</strain>
    </source>
</reference>
<keyword evidence="1" id="KW-0175">Coiled coil</keyword>
<proteinExistence type="predicted"/>
<evidence type="ECO:0000256" key="1">
    <source>
        <dbReference type="SAM" id="Coils"/>
    </source>
</evidence>
<gene>
    <name evidence="2" type="ORF">KQX54_000641</name>
</gene>
<sequence>MYNIGGREGRYFSPNVCEEKSRLGHQVVDPKTKNQHHDTDMVSCGTRLFLLRQLMLEEDLKEKRRQQEWKQREAELQEELEQLKREWKRQEAKLQEELEQFKSTTLSRKRIDLTKIKKTEEEKMMKLSTADYSPSKWLKVPLKQSEPVPPLSVCRRCHKPGHWVHQCTFTTNRKSASFKKAYRISRTMMRIVNGPEVPEAMLTTTGKFVIYASPLSSSLSTSSSITTSSLSSSSQDIRKQRSASAIFLASDTAFINYFSRNFTTFYFKYF</sequence>
<dbReference type="SUPFAM" id="SSF57756">
    <property type="entry name" value="Retrovirus zinc finger-like domains"/>
    <property type="match status" value="1"/>
</dbReference>
<protein>
    <recommendedName>
        <fullName evidence="4">CCHC-type domain-containing protein</fullName>
    </recommendedName>
</protein>
<name>A0AAV7IYW5_COTGL</name>